<dbReference type="RefSeq" id="WP_063382755.1">
    <property type="nucleotide sequence ID" value="NZ_AUXX01000045.1"/>
</dbReference>
<sequence>MNSVKVYVIAGTMCNEKIWRIAKTKLGPNIQFEHLEIPQNMTFDEICIQLNEIIGEQKINLLGFSLGGYIAAYFSVLFPTKVSKLFVVSNSPTILPEKELQQRKQVLAFIQNFGYRGLSAELAASLLECTSRKPSLITLLQEMDRDLGTDELISQYTYTSQRRCLKANLLALKLPIVFWFSRSDALINHNWFFNGIDSPFINLVIREGSGHMLPIEQPDEFVHLVGVWLQHSQTKS</sequence>
<dbReference type="Gene3D" id="3.40.50.1820">
    <property type="entry name" value="alpha/beta hydrolase"/>
    <property type="match status" value="1"/>
</dbReference>
<feature type="domain" description="AB hydrolase-1" evidence="1">
    <location>
        <begin position="49"/>
        <end position="128"/>
    </location>
</feature>
<evidence type="ECO:0000313" key="2">
    <source>
        <dbReference type="EMBL" id="KZN61689.1"/>
    </source>
</evidence>
<dbReference type="Pfam" id="PF00561">
    <property type="entry name" value="Abhydrolase_1"/>
    <property type="match status" value="1"/>
</dbReference>
<gene>
    <name evidence="2" type="ORF">N478_06390</name>
</gene>
<comment type="caution">
    <text evidence="2">The sequence shown here is derived from an EMBL/GenBank/DDBJ whole genome shotgun (WGS) entry which is preliminary data.</text>
</comment>
<accession>A0A167JUJ3</accession>
<name>A0A167JUJ3_9GAMM</name>
<dbReference type="PATRIC" id="fig|1365257.3.peg.4591"/>
<evidence type="ECO:0000259" key="1">
    <source>
        <dbReference type="Pfam" id="PF00561"/>
    </source>
</evidence>
<dbReference type="InterPro" id="IPR029058">
    <property type="entry name" value="AB_hydrolase_fold"/>
</dbReference>
<proteinExistence type="predicted"/>
<organism evidence="2 3">
    <name type="scientific">Pseudoalteromonas luteoviolacea S4060-1</name>
    <dbReference type="NCBI Taxonomy" id="1365257"/>
    <lineage>
        <taxon>Bacteria</taxon>
        <taxon>Pseudomonadati</taxon>
        <taxon>Pseudomonadota</taxon>
        <taxon>Gammaproteobacteria</taxon>
        <taxon>Alteromonadales</taxon>
        <taxon>Pseudoalteromonadaceae</taxon>
        <taxon>Pseudoalteromonas</taxon>
    </lineage>
</organism>
<protein>
    <recommendedName>
        <fullName evidence="1">AB hydrolase-1 domain-containing protein</fullName>
    </recommendedName>
</protein>
<dbReference type="EMBL" id="AUXX01000045">
    <property type="protein sequence ID" value="KZN61689.1"/>
    <property type="molecule type" value="Genomic_DNA"/>
</dbReference>
<dbReference type="InterPro" id="IPR000073">
    <property type="entry name" value="AB_hydrolase_1"/>
</dbReference>
<dbReference type="SUPFAM" id="SSF53474">
    <property type="entry name" value="alpha/beta-Hydrolases"/>
    <property type="match status" value="1"/>
</dbReference>
<dbReference type="Proteomes" id="UP000076661">
    <property type="component" value="Unassembled WGS sequence"/>
</dbReference>
<reference evidence="2 3" key="1">
    <citation type="submission" date="2013-07" db="EMBL/GenBank/DDBJ databases">
        <title>Comparative Genomic and Metabolomic Analysis of Twelve Strains of Pseudoalteromonas luteoviolacea.</title>
        <authorList>
            <person name="Vynne N.G."/>
            <person name="Mansson M."/>
            <person name="Gram L."/>
        </authorList>
    </citation>
    <scope>NUCLEOTIDE SEQUENCE [LARGE SCALE GENOMIC DNA]</scope>
    <source>
        <strain evidence="2 3">S4060-1</strain>
    </source>
</reference>
<dbReference type="AlphaFoldDB" id="A0A167JUJ3"/>
<evidence type="ECO:0000313" key="3">
    <source>
        <dbReference type="Proteomes" id="UP000076661"/>
    </source>
</evidence>